<proteinExistence type="predicted"/>
<dbReference type="EMBL" id="CAXKWB010000582">
    <property type="protein sequence ID" value="CAL4061280.1"/>
    <property type="molecule type" value="Genomic_DNA"/>
</dbReference>
<evidence type="ECO:0000259" key="1">
    <source>
        <dbReference type="PROSITE" id="PS50878"/>
    </source>
</evidence>
<comment type="caution">
    <text evidence="2">The sequence shown here is derived from an EMBL/GenBank/DDBJ whole genome shotgun (WGS) entry which is preliminary data.</text>
</comment>
<dbReference type="Proteomes" id="UP001497623">
    <property type="component" value="Unassembled WGS sequence"/>
</dbReference>
<gene>
    <name evidence="2" type="ORF">MNOR_LOCUS2030</name>
</gene>
<feature type="domain" description="Reverse transcriptase" evidence="1">
    <location>
        <begin position="24"/>
        <end position="259"/>
    </location>
</feature>
<dbReference type="PANTHER" id="PTHR33332">
    <property type="entry name" value="REVERSE TRANSCRIPTASE DOMAIN-CONTAINING PROTEIN"/>
    <property type="match status" value="1"/>
</dbReference>
<dbReference type="Pfam" id="PF00078">
    <property type="entry name" value="RVT_1"/>
    <property type="match status" value="1"/>
</dbReference>
<dbReference type="GO" id="GO:0071897">
    <property type="term" value="P:DNA biosynthetic process"/>
    <property type="evidence" value="ECO:0007669"/>
    <property type="project" value="UniProtKB-ARBA"/>
</dbReference>
<organism evidence="2 3">
    <name type="scientific">Meganyctiphanes norvegica</name>
    <name type="common">Northern krill</name>
    <name type="synonym">Thysanopoda norvegica</name>
    <dbReference type="NCBI Taxonomy" id="48144"/>
    <lineage>
        <taxon>Eukaryota</taxon>
        <taxon>Metazoa</taxon>
        <taxon>Ecdysozoa</taxon>
        <taxon>Arthropoda</taxon>
        <taxon>Crustacea</taxon>
        <taxon>Multicrustacea</taxon>
        <taxon>Malacostraca</taxon>
        <taxon>Eumalacostraca</taxon>
        <taxon>Eucarida</taxon>
        <taxon>Euphausiacea</taxon>
        <taxon>Euphausiidae</taxon>
        <taxon>Meganyctiphanes</taxon>
    </lineage>
</organism>
<accession>A0AAV2PLK5</accession>
<evidence type="ECO:0000313" key="3">
    <source>
        <dbReference type="Proteomes" id="UP001497623"/>
    </source>
</evidence>
<dbReference type="InterPro" id="IPR043502">
    <property type="entry name" value="DNA/RNA_pol_sf"/>
</dbReference>
<dbReference type="SUPFAM" id="SSF56672">
    <property type="entry name" value="DNA/RNA polymerases"/>
    <property type="match status" value="1"/>
</dbReference>
<protein>
    <recommendedName>
        <fullName evidence="1">Reverse transcriptase domain-containing protein</fullName>
    </recommendedName>
</protein>
<dbReference type="InterPro" id="IPR000477">
    <property type="entry name" value="RT_dom"/>
</dbReference>
<keyword evidence="3" id="KW-1185">Reference proteome</keyword>
<dbReference type="PROSITE" id="PS50878">
    <property type="entry name" value="RT_POL"/>
    <property type="match status" value="1"/>
</dbReference>
<evidence type="ECO:0000313" key="2">
    <source>
        <dbReference type="EMBL" id="CAL4061280.1"/>
    </source>
</evidence>
<sequence length="259" mass="29297">MKYTPCITKTAKAMSVPLTIIYQKSLDEGICPDEWKSANVTPIHKKGDRTDPSNYRPVSLTSQVCKVLESIIRDKIMEHLTENNLLNDAQHGFREGRSCLTNLLEILESWTEIIDDGDCIDVAYLDFRKAFDLVSHKHLLYKMSKYGIEGQILDWVKDFLNGRTQRVVIRGTASSPRNVTSGVPQGSVLGPILFLIVINDLPLGVLSPLSLFADDSKLFSRIITSRNKRKLTGMQGSRTLQDDLNRVMDWAKNGRWNLM</sequence>
<reference evidence="2 3" key="1">
    <citation type="submission" date="2024-05" db="EMBL/GenBank/DDBJ databases">
        <authorList>
            <person name="Wallberg A."/>
        </authorList>
    </citation>
    <scope>NUCLEOTIDE SEQUENCE [LARGE SCALE GENOMIC DNA]</scope>
</reference>
<dbReference type="AlphaFoldDB" id="A0AAV2PLK5"/>
<name>A0AAV2PLK5_MEGNR</name>
<dbReference type="CDD" id="cd01650">
    <property type="entry name" value="RT_nLTR_like"/>
    <property type="match status" value="1"/>
</dbReference>